<protein>
    <recommendedName>
        <fullName evidence="6">ABC transmembrane type-1 domain-containing protein</fullName>
    </recommendedName>
</protein>
<sequence length="766" mass="86552">MKKVNLPLLIGVFILMILILILMFPKLFTEVNPYATQTLKTWSQENGEFNLEAPPFPPSRNSPFGTDEMGRDLLSFIVHGTKITMTIGLLVVVGRFLVALPIGIAAGFGSYLAKMTIEQFSIIFSALPALLIGVIILKMNFFANLYREQSILAFVVVLTFIDWARLGNLIMERVQEILARPFVKGEIAIGKSRFQIAVESIVPHLAAELIVLFFMEIARALTMMMQLGIFGVFVGNMGFVLDSEGGNVTFMNISFEPEWASLLGSAKDYIRSAPWIVIFPGIAFFISILGFNLIGEGLRRLLQERDSKLLFHLRQFFLPKVRKELCFKTKKFHVPGLGRSFILLFCMILFVSFMLDRSQESFKHANAAAFLSYEAKDQVLIGTAQAKERAEEIASALEQIGLVPLGEEGYISSYETEDLYMPVQTIFRIGDLGAGKIEFQHGKDYTFGSFGNLDIKGGLYDASGEDLLYPLDFERFRGKFVLLDSQIYSPKACNYLIERLIQQEGIKGVICILGEEAQLPYSAGKDQYEGIIVWVTRETAGQLQKRDGQEVHMTLASEKFTPIGRNILGMIPGSDKKVGKEAIILGFEYNYDSSQQQLGNQKLLFSMELITRLVQQKEQSNRTIIFAFWDGTLTADYNGLKAYCEKPLYDPQQSMLYMDLTKIDVEQAEAITYSGRQAPVTRYFAFRFNHQLGEVLRKSSIPQKEYPVDMHIEAKRENYLDKIMYYEVNTPTIILGLQGESGDREKQATLDQLGKVILRAIQKKLY</sequence>
<gene>
    <name evidence="7" type="ORF">Gferi_12995</name>
</gene>
<dbReference type="InterPro" id="IPR000515">
    <property type="entry name" value="MetI-like"/>
</dbReference>
<dbReference type="RefSeq" id="WP_069977141.1">
    <property type="nucleotide sequence ID" value="NZ_CP017269.1"/>
</dbReference>
<evidence type="ECO:0000256" key="3">
    <source>
        <dbReference type="ARBA" id="ARBA00022989"/>
    </source>
</evidence>
<dbReference type="Pfam" id="PF00528">
    <property type="entry name" value="BPD_transp_1"/>
    <property type="match status" value="1"/>
</dbReference>
<dbReference type="CDD" id="cd06261">
    <property type="entry name" value="TM_PBP2"/>
    <property type="match status" value="1"/>
</dbReference>
<comment type="subcellular location">
    <subcellularLocation>
        <location evidence="5">Cell membrane</location>
        <topology evidence="5">Multi-pass membrane protein</topology>
    </subcellularLocation>
    <subcellularLocation>
        <location evidence="1">Membrane</location>
        <topology evidence="1">Multi-pass membrane protein</topology>
    </subcellularLocation>
</comment>
<keyword evidence="2 5" id="KW-0812">Transmembrane</keyword>
<evidence type="ECO:0000313" key="8">
    <source>
        <dbReference type="Proteomes" id="UP000095743"/>
    </source>
</evidence>
<feature type="transmembrane region" description="Helical" evidence="5">
    <location>
        <begin position="120"/>
        <end position="139"/>
    </location>
</feature>
<keyword evidence="8" id="KW-1185">Reference proteome</keyword>
<evidence type="ECO:0000256" key="1">
    <source>
        <dbReference type="ARBA" id="ARBA00004141"/>
    </source>
</evidence>
<keyword evidence="3 5" id="KW-1133">Transmembrane helix</keyword>
<dbReference type="AlphaFoldDB" id="A0A1D8GHN7"/>
<feature type="transmembrane region" description="Helical" evidence="5">
    <location>
        <begin position="83"/>
        <end position="108"/>
    </location>
</feature>
<evidence type="ECO:0000313" key="7">
    <source>
        <dbReference type="EMBL" id="AOT70417.1"/>
    </source>
</evidence>
<dbReference type="STRING" id="1424294.Gferi_12995"/>
<accession>A0A1D8GHN7</accession>
<proteinExistence type="inferred from homology"/>
<dbReference type="SUPFAM" id="SSF53187">
    <property type="entry name" value="Zn-dependent exopeptidases"/>
    <property type="match status" value="1"/>
</dbReference>
<dbReference type="Proteomes" id="UP000095743">
    <property type="component" value="Chromosome"/>
</dbReference>
<dbReference type="GO" id="GO:0055085">
    <property type="term" value="P:transmembrane transport"/>
    <property type="evidence" value="ECO:0007669"/>
    <property type="project" value="InterPro"/>
</dbReference>
<dbReference type="PROSITE" id="PS50928">
    <property type="entry name" value="ABC_TM1"/>
    <property type="match status" value="1"/>
</dbReference>
<reference evidence="7 8" key="1">
    <citation type="submission" date="2016-09" db="EMBL/GenBank/DDBJ databases">
        <title>Genomic analysis reveals versatility of anaerobic energy metabolism of Geosporobacter ferrireducens IRF9 of phylum Firmicutes.</title>
        <authorList>
            <person name="Kim S.-J."/>
        </authorList>
    </citation>
    <scope>NUCLEOTIDE SEQUENCE [LARGE SCALE GENOMIC DNA]</scope>
    <source>
        <strain evidence="7 8">IRF9</strain>
    </source>
</reference>
<feature type="transmembrane region" description="Helical" evidence="5">
    <location>
        <begin position="220"/>
        <end position="241"/>
    </location>
</feature>
<keyword evidence="5" id="KW-0813">Transport</keyword>
<dbReference type="SUPFAM" id="SSF161098">
    <property type="entry name" value="MetI-like"/>
    <property type="match status" value="1"/>
</dbReference>
<dbReference type="Gene3D" id="3.40.630.10">
    <property type="entry name" value="Zn peptidases"/>
    <property type="match status" value="1"/>
</dbReference>
<name>A0A1D8GHN7_9FIRM</name>
<feature type="transmembrane region" description="Helical" evidence="5">
    <location>
        <begin position="151"/>
        <end position="171"/>
    </location>
</feature>
<dbReference type="OrthoDB" id="1708366at2"/>
<feature type="transmembrane region" description="Helical" evidence="5">
    <location>
        <begin position="7"/>
        <end position="24"/>
    </location>
</feature>
<evidence type="ECO:0000256" key="4">
    <source>
        <dbReference type="ARBA" id="ARBA00023136"/>
    </source>
</evidence>
<evidence type="ECO:0000256" key="2">
    <source>
        <dbReference type="ARBA" id="ARBA00022692"/>
    </source>
</evidence>
<dbReference type="PANTHER" id="PTHR43839">
    <property type="entry name" value="OPPC IN A BINDING PROTEIN-DEPENDENT TRANSPORT SYSTEM"/>
    <property type="match status" value="1"/>
</dbReference>
<dbReference type="GO" id="GO:0005886">
    <property type="term" value="C:plasma membrane"/>
    <property type="evidence" value="ECO:0007669"/>
    <property type="project" value="UniProtKB-SubCell"/>
</dbReference>
<feature type="transmembrane region" description="Helical" evidence="5">
    <location>
        <begin position="337"/>
        <end position="355"/>
    </location>
</feature>
<dbReference type="EMBL" id="CP017269">
    <property type="protein sequence ID" value="AOT70417.1"/>
    <property type="molecule type" value="Genomic_DNA"/>
</dbReference>
<feature type="transmembrane region" description="Helical" evidence="5">
    <location>
        <begin position="273"/>
        <end position="295"/>
    </location>
</feature>
<comment type="similarity">
    <text evidence="5">Belongs to the binding-protein-dependent transport system permease family.</text>
</comment>
<feature type="domain" description="ABC transmembrane type-1" evidence="6">
    <location>
        <begin position="81"/>
        <end position="295"/>
    </location>
</feature>
<dbReference type="KEGG" id="gfe:Gferi_12995"/>
<dbReference type="InterPro" id="IPR035906">
    <property type="entry name" value="MetI-like_sf"/>
</dbReference>
<evidence type="ECO:0000256" key="5">
    <source>
        <dbReference type="RuleBase" id="RU363032"/>
    </source>
</evidence>
<organism evidence="7 8">
    <name type="scientific">Geosporobacter ferrireducens</name>
    <dbReference type="NCBI Taxonomy" id="1424294"/>
    <lineage>
        <taxon>Bacteria</taxon>
        <taxon>Bacillati</taxon>
        <taxon>Bacillota</taxon>
        <taxon>Clostridia</taxon>
        <taxon>Peptostreptococcales</taxon>
        <taxon>Thermotaleaceae</taxon>
        <taxon>Geosporobacter</taxon>
    </lineage>
</organism>
<evidence type="ECO:0000259" key="6">
    <source>
        <dbReference type="PROSITE" id="PS50928"/>
    </source>
</evidence>
<dbReference type="PANTHER" id="PTHR43839:SF3">
    <property type="entry name" value="OLIGOPEPTIDE ABC TRANSPORTER, PERMEASE PROTEIN"/>
    <property type="match status" value="1"/>
</dbReference>
<keyword evidence="4 5" id="KW-0472">Membrane</keyword>